<feature type="signal peptide" evidence="2">
    <location>
        <begin position="1"/>
        <end position="20"/>
    </location>
</feature>
<dbReference type="Proteomes" id="UP001265700">
    <property type="component" value="Unassembled WGS sequence"/>
</dbReference>
<name>A0ABU1WN77_9BURK</name>
<evidence type="ECO:0000256" key="2">
    <source>
        <dbReference type="SAM" id="SignalP"/>
    </source>
</evidence>
<dbReference type="Pfam" id="PF06649">
    <property type="entry name" value="DUF1161"/>
    <property type="match status" value="1"/>
</dbReference>
<protein>
    <recommendedName>
        <fullName evidence="5">DUF1161 domain-containing protein</fullName>
    </recommendedName>
</protein>
<accession>A0ABU1WN77</accession>
<dbReference type="EMBL" id="JAVDWU010000004">
    <property type="protein sequence ID" value="MDR7150377.1"/>
    <property type="molecule type" value="Genomic_DNA"/>
</dbReference>
<feature type="chain" id="PRO_5047336477" description="DUF1161 domain-containing protein" evidence="2">
    <location>
        <begin position="21"/>
        <end position="110"/>
    </location>
</feature>
<keyword evidence="4" id="KW-1185">Reference proteome</keyword>
<evidence type="ECO:0008006" key="5">
    <source>
        <dbReference type="Google" id="ProtNLM"/>
    </source>
</evidence>
<dbReference type="InterPro" id="IPR010595">
    <property type="entry name" value="DUF1161"/>
</dbReference>
<dbReference type="RefSeq" id="WP_310315804.1">
    <property type="nucleotide sequence ID" value="NZ_JAVDWU010000004.1"/>
</dbReference>
<keyword evidence="2" id="KW-0732">Signal</keyword>
<comment type="caution">
    <text evidence="3">The sequence shown here is derived from an EMBL/GenBank/DDBJ whole genome shotgun (WGS) entry which is preliminary data.</text>
</comment>
<proteinExistence type="predicted"/>
<evidence type="ECO:0000256" key="1">
    <source>
        <dbReference type="SAM" id="MobiDB-lite"/>
    </source>
</evidence>
<organism evidence="3 4">
    <name type="scientific">Hydrogenophaga palleronii</name>
    <dbReference type="NCBI Taxonomy" id="65655"/>
    <lineage>
        <taxon>Bacteria</taxon>
        <taxon>Pseudomonadati</taxon>
        <taxon>Pseudomonadota</taxon>
        <taxon>Betaproteobacteria</taxon>
        <taxon>Burkholderiales</taxon>
        <taxon>Comamonadaceae</taxon>
        <taxon>Hydrogenophaga</taxon>
    </lineage>
</organism>
<feature type="region of interest" description="Disordered" evidence="1">
    <location>
        <begin position="74"/>
        <end position="93"/>
    </location>
</feature>
<sequence length="110" mass="11270">MLKFFSLLCTCVLLSTAAHADNCDPLKAQIEANIAAKGVTGFTVTVVDAEAAVVGDTVGACGQGTKKIVYARGAESAGAASPRPRQPTPDEEIWVECKDGSMVKGGGCKP</sequence>
<gene>
    <name evidence="3" type="ORF">J2W49_002335</name>
</gene>
<evidence type="ECO:0000313" key="3">
    <source>
        <dbReference type="EMBL" id="MDR7150377.1"/>
    </source>
</evidence>
<evidence type="ECO:0000313" key="4">
    <source>
        <dbReference type="Proteomes" id="UP001265700"/>
    </source>
</evidence>
<reference evidence="3 4" key="1">
    <citation type="submission" date="2023-07" db="EMBL/GenBank/DDBJ databases">
        <title>Sorghum-associated microbial communities from plants grown in Nebraska, USA.</title>
        <authorList>
            <person name="Schachtman D."/>
        </authorList>
    </citation>
    <scope>NUCLEOTIDE SEQUENCE [LARGE SCALE GENOMIC DNA]</scope>
    <source>
        <strain evidence="3 4">4249</strain>
    </source>
</reference>